<dbReference type="HOGENOM" id="CLU_033347_0_1_1"/>
<evidence type="ECO:0000256" key="1">
    <source>
        <dbReference type="ARBA" id="ARBA00012261"/>
    </source>
</evidence>
<reference evidence="3 4" key="1">
    <citation type="journal article" date="2009" name="Nature">
        <title>Evolution of pathogenicity and sexual reproduction in eight Candida genomes.</title>
        <authorList>
            <person name="Butler G."/>
            <person name="Rasmussen M.D."/>
            <person name="Lin M.F."/>
            <person name="Santos M.A."/>
            <person name="Sakthikumar S."/>
            <person name="Munro C.A."/>
            <person name="Rheinbay E."/>
            <person name="Grabherr M."/>
            <person name="Forche A."/>
            <person name="Reedy J.L."/>
            <person name="Agrafioti I."/>
            <person name="Arnaud M.B."/>
            <person name="Bates S."/>
            <person name="Brown A.J."/>
            <person name="Brunke S."/>
            <person name="Costanzo M.C."/>
            <person name="Fitzpatrick D.A."/>
            <person name="de Groot P.W."/>
            <person name="Harris D."/>
            <person name="Hoyer L.L."/>
            <person name="Hube B."/>
            <person name="Klis F.M."/>
            <person name="Kodira C."/>
            <person name="Lennard N."/>
            <person name="Logue M.E."/>
            <person name="Martin R."/>
            <person name="Neiman A.M."/>
            <person name="Nikolaou E."/>
            <person name="Quail M.A."/>
            <person name="Quinn J."/>
            <person name="Santos M.C."/>
            <person name="Schmitzberger F.F."/>
            <person name="Sherlock G."/>
            <person name="Shah P."/>
            <person name="Silverstein K.A."/>
            <person name="Skrzypek M.S."/>
            <person name="Soll D."/>
            <person name="Staggs R."/>
            <person name="Stansfield I."/>
            <person name="Stumpf M.P."/>
            <person name="Sudbery P.E."/>
            <person name="Srikantha T."/>
            <person name="Zeng Q."/>
            <person name="Berman J."/>
            <person name="Berriman M."/>
            <person name="Heitman J."/>
            <person name="Gow N.A."/>
            <person name="Lorenz M.C."/>
            <person name="Birren B.W."/>
            <person name="Kellis M."/>
            <person name="Cuomo C.A."/>
        </authorList>
    </citation>
    <scope>NUCLEOTIDE SEQUENCE [LARGE SCALE GENOMIC DNA]</scope>
    <source>
        <strain evidence="4">ATCC MYA-3404 / T1</strain>
    </source>
</reference>
<dbReference type="AlphaFoldDB" id="C5MCF7"/>
<dbReference type="InterPro" id="IPR036477">
    <property type="entry name" value="Formyl_transf_N_sf"/>
</dbReference>
<gene>
    <name evidence="3" type="ORF">CTRG_03908</name>
</gene>
<evidence type="ECO:0000313" key="3">
    <source>
        <dbReference type="EMBL" id="EER32237.1"/>
    </source>
</evidence>
<dbReference type="KEGG" id="ctp:CTRG_03908"/>
<name>C5MCF7_CANTT</name>
<organism evidence="3 4">
    <name type="scientific">Candida tropicalis (strain ATCC MYA-3404 / T1)</name>
    <name type="common">Yeast</name>
    <dbReference type="NCBI Taxonomy" id="294747"/>
    <lineage>
        <taxon>Eukaryota</taxon>
        <taxon>Fungi</taxon>
        <taxon>Dikarya</taxon>
        <taxon>Ascomycota</taxon>
        <taxon>Saccharomycotina</taxon>
        <taxon>Pichiomycetes</taxon>
        <taxon>Debaryomycetaceae</taxon>
        <taxon>Candida/Lodderomyces clade</taxon>
        <taxon>Candida</taxon>
    </lineage>
</organism>
<dbReference type="GO" id="GO:0004479">
    <property type="term" value="F:methionyl-tRNA formyltransferase activity"/>
    <property type="evidence" value="ECO:0007669"/>
    <property type="project" value="UniProtKB-EC"/>
</dbReference>
<evidence type="ECO:0000259" key="2">
    <source>
        <dbReference type="Pfam" id="PF00551"/>
    </source>
</evidence>
<dbReference type="RefSeq" id="XP_002549611.1">
    <property type="nucleotide sequence ID" value="XM_002549565.1"/>
</dbReference>
<dbReference type="Proteomes" id="UP000002037">
    <property type="component" value="Unassembled WGS sequence"/>
</dbReference>
<dbReference type="OrthoDB" id="10268103at2759"/>
<sequence length="365" mass="40635">MGLSFIQFSSIRAHILVFKRSLTTRNAKSYDPLKIAFFGSDTFSVASLLKLTQYQSTHPQKIDNIHVITRSIKPTGRNLKNLIDLPIGIEAQESNIPILRADTSSEILDILNSHHFNLAIAVSYGRLIPAEFISSCKYGGLNVHPSLLPKYSGSSPLQFALLNDDKFTGCTVQTLHPTKFDHGDILLQSNEVSIEDNDNISSLLNKFGQIGGDLLVDTLHQGLFVNPTPVKNNYQFSLAPKINKSKSQALWSELTAREIKRVYDALGPIYTFISVNLIKKRKPFMEKQRVILSKVSELINHDDSVNTLVNPGDFTLGEKGLIVKAKEGYVLAESIKMQAQSEESPESFIGSYNRKVGNTPKQFIN</sequence>
<feature type="domain" description="Formyl transferase N-terminal" evidence="2">
    <location>
        <begin position="34"/>
        <end position="218"/>
    </location>
</feature>
<proteinExistence type="predicted"/>
<dbReference type="GO" id="GO:0005739">
    <property type="term" value="C:mitochondrion"/>
    <property type="evidence" value="ECO:0007669"/>
    <property type="project" value="TreeGrafter"/>
</dbReference>
<dbReference type="EC" id="2.1.2.9" evidence="1"/>
<dbReference type="SUPFAM" id="SSF53328">
    <property type="entry name" value="Formyltransferase"/>
    <property type="match status" value="1"/>
</dbReference>
<dbReference type="eggNOG" id="KOG3082">
    <property type="taxonomic scope" value="Eukaryota"/>
</dbReference>
<dbReference type="PANTHER" id="PTHR11138:SF5">
    <property type="entry name" value="METHIONYL-TRNA FORMYLTRANSFERASE, MITOCHONDRIAL"/>
    <property type="match status" value="1"/>
</dbReference>
<protein>
    <recommendedName>
        <fullName evidence="1">methionyl-tRNA formyltransferase</fullName>
        <ecNumber evidence="1">2.1.2.9</ecNumber>
    </recommendedName>
</protein>
<dbReference type="VEuPathDB" id="FungiDB:CTRG_03908"/>
<dbReference type="STRING" id="294747.C5MCF7"/>
<dbReference type="InterPro" id="IPR041711">
    <property type="entry name" value="Met-tRNA-FMT_N"/>
</dbReference>
<dbReference type="GeneID" id="8297963"/>
<evidence type="ECO:0000313" key="4">
    <source>
        <dbReference type="Proteomes" id="UP000002037"/>
    </source>
</evidence>
<dbReference type="EMBL" id="GG692399">
    <property type="protein sequence ID" value="EER32237.1"/>
    <property type="molecule type" value="Genomic_DNA"/>
</dbReference>
<accession>C5MCF7</accession>
<dbReference type="Pfam" id="PF00551">
    <property type="entry name" value="Formyl_trans_N"/>
    <property type="match status" value="1"/>
</dbReference>
<keyword evidence="4" id="KW-1185">Reference proteome</keyword>
<dbReference type="CDD" id="cd08646">
    <property type="entry name" value="FMT_core_Met-tRNA-FMT_N"/>
    <property type="match status" value="1"/>
</dbReference>
<dbReference type="InterPro" id="IPR002376">
    <property type="entry name" value="Formyl_transf_N"/>
</dbReference>
<dbReference type="PANTHER" id="PTHR11138">
    <property type="entry name" value="METHIONYL-TRNA FORMYLTRANSFERASE"/>
    <property type="match status" value="1"/>
</dbReference>
<dbReference type="Gene3D" id="3.40.50.12230">
    <property type="match status" value="1"/>
</dbReference>